<reference evidence="2 3" key="1">
    <citation type="journal article" date="2023" name="Nucleic Acids Res.">
        <title>The hologenome of Daphnia magna reveals possible DNA methylation and microbiome-mediated evolution of the host genome.</title>
        <authorList>
            <person name="Chaturvedi A."/>
            <person name="Li X."/>
            <person name="Dhandapani V."/>
            <person name="Marshall H."/>
            <person name="Kissane S."/>
            <person name="Cuenca-Cambronero M."/>
            <person name="Asole G."/>
            <person name="Calvet F."/>
            <person name="Ruiz-Romero M."/>
            <person name="Marangio P."/>
            <person name="Guigo R."/>
            <person name="Rago D."/>
            <person name="Mirbahai L."/>
            <person name="Eastwood N."/>
            <person name="Colbourne J.K."/>
            <person name="Zhou J."/>
            <person name="Mallon E."/>
            <person name="Orsini L."/>
        </authorList>
    </citation>
    <scope>NUCLEOTIDE SEQUENCE [LARGE SCALE GENOMIC DNA]</scope>
    <source>
        <strain evidence="2">LRV0_1</strain>
    </source>
</reference>
<evidence type="ECO:0000313" key="3">
    <source>
        <dbReference type="Proteomes" id="UP001234178"/>
    </source>
</evidence>
<gene>
    <name evidence="2" type="ORF">OUZ56_030083</name>
</gene>
<evidence type="ECO:0000256" key="1">
    <source>
        <dbReference type="SAM" id="MobiDB-lite"/>
    </source>
</evidence>
<dbReference type="Proteomes" id="UP001234178">
    <property type="component" value="Unassembled WGS sequence"/>
</dbReference>
<dbReference type="EMBL" id="JAOYFB010000005">
    <property type="protein sequence ID" value="KAK4015093.1"/>
    <property type="molecule type" value="Genomic_DNA"/>
</dbReference>
<accession>A0ABQ9ZQ91</accession>
<evidence type="ECO:0000313" key="2">
    <source>
        <dbReference type="EMBL" id="KAK4015093.1"/>
    </source>
</evidence>
<name>A0ABQ9ZQ91_9CRUS</name>
<proteinExistence type="predicted"/>
<sequence length="85" mass="9892">MAPAQLANDIVWIMEEIADLHWMVATWKRDERTTTQTTKVENGSNEVGLNPNRPTHTTYYRKQLGQDVSLFDVSKKRNAQEIQFK</sequence>
<comment type="caution">
    <text evidence="2">The sequence shown here is derived from an EMBL/GenBank/DDBJ whole genome shotgun (WGS) entry which is preliminary data.</text>
</comment>
<feature type="region of interest" description="Disordered" evidence="1">
    <location>
        <begin position="32"/>
        <end position="57"/>
    </location>
</feature>
<keyword evidence="3" id="KW-1185">Reference proteome</keyword>
<feature type="compositionally biased region" description="Polar residues" evidence="1">
    <location>
        <begin position="34"/>
        <end position="57"/>
    </location>
</feature>
<protein>
    <submittedName>
        <fullName evidence="2">Uncharacterized protein</fullName>
    </submittedName>
</protein>
<organism evidence="2 3">
    <name type="scientific">Daphnia magna</name>
    <dbReference type="NCBI Taxonomy" id="35525"/>
    <lineage>
        <taxon>Eukaryota</taxon>
        <taxon>Metazoa</taxon>
        <taxon>Ecdysozoa</taxon>
        <taxon>Arthropoda</taxon>
        <taxon>Crustacea</taxon>
        <taxon>Branchiopoda</taxon>
        <taxon>Diplostraca</taxon>
        <taxon>Cladocera</taxon>
        <taxon>Anomopoda</taxon>
        <taxon>Daphniidae</taxon>
        <taxon>Daphnia</taxon>
    </lineage>
</organism>